<dbReference type="Gene3D" id="3.40.50.300">
    <property type="entry name" value="P-loop containing nucleotide triphosphate hydrolases"/>
    <property type="match status" value="1"/>
</dbReference>
<sequence>MFHSTQQDVVDPTEPVGEELLRIEALKIHFPLGRRVRGRYAETVYAVDGVDFTLDKGQTVALVGESGCGKSTVARSLVGLVRPTAGSIRYKGMDLRTASRSQMRMLRREVQIVFQDPFASVNPRMRVRDIIEEPLRVQGIPRDKYVAEELLEMVGLQPVYANRFPHEFSGGQMQRIGIARALALKPRVLVLDEPISALDVSIQAQIINLLMDLQDELGLAYLLIAHDVAVVRAVSHRVLVMYLGRIVEAGPEVLSEPGHPYTQALLSAIPSADVSSRGRRKEIILEGDVPSPTDPPSGCRFRTRCWKAADVCAQEEPALLDRTGLGALNACHFPAHE</sequence>
<evidence type="ECO:0000256" key="2">
    <source>
        <dbReference type="ARBA" id="ARBA00022448"/>
    </source>
</evidence>
<dbReference type="Proteomes" id="UP000542210">
    <property type="component" value="Unassembled WGS sequence"/>
</dbReference>
<evidence type="ECO:0000259" key="5">
    <source>
        <dbReference type="PROSITE" id="PS50893"/>
    </source>
</evidence>
<dbReference type="PROSITE" id="PS50893">
    <property type="entry name" value="ABC_TRANSPORTER_2"/>
    <property type="match status" value="1"/>
</dbReference>
<dbReference type="GO" id="GO:0005524">
    <property type="term" value="F:ATP binding"/>
    <property type="evidence" value="ECO:0007669"/>
    <property type="project" value="UniProtKB-KW"/>
</dbReference>
<dbReference type="GO" id="GO:0055085">
    <property type="term" value="P:transmembrane transport"/>
    <property type="evidence" value="ECO:0007669"/>
    <property type="project" value="UniProtKB-ARBA"/>
</dbReference>
<keyword evidence="3" id="KW-0547">Nucleotide-binding</keyword>
<dbReference type="Pfam" id="PF08352">
    <property type="entry name" value="oligo_HPY"/>
    <property type="match status" value="1"/>
</dbReference>
<dbReference type="InterPro" id="IPR003439">
    <property type="entry name" value="ABC_transporter-like_ATP-bd"/>
</dbReference>
<keyword evidence="4 6" id="KW-0067">ATP-binding</keyword>
<dbReference type="GO" id="GO:0016887">
    <property type="term" value="F:ATP hydrolysis activity"/>
    <property type="evidence" value="ECO:0007669"/>
    <property type="project" value="InterPro"/>
</dbReference>
<evidence type="ECO:0000313" key="7">
    <source>
        <dbReference type="Proteomes" id="UP000542210"/>
    </source>
</evidence>
<dbReference type="InterPro" id="IPR013563">
    <property type="entry name" value="Oligopep_ABC_C"/>
</dbReference>
<dbReference type="GO" id="GO:0015833">
    <property type="term" value="P:peptide transport"/>
    <property type="evidence" value="ECO:0007669"/>
    <property type="project" value="InterPro"/>
</dbReference>
<keyword evidence="7" id="KW-1185">Reference proteome</keyword>
<accession>A0A7W7D350</accession>
<comment type="caution">
    <text evidence="6">The sequence shown here is derived from an EMBL/GenBank/DDBJ whole genome shotgun (WGS) entry which is preliminary data.</text>
</comment>
<dbReference type="PANTHER" id="PTHR43776:SF7">
    <property type="entry name" value="D,D-DIPEPTIDE TRANSPORT ATP-BINDING PROTEIN DDPF-RELATED"/>
    <property type="match status" value="1"/>
</dbReference>
<dbReference type="InterPro" id="IPR003593">
    <property type="entry name" value="AAA+_ATPase"/>
</dbReference>
<dbReference type="NCBIfam" id="TIGR01727">
    <property type="entry name" value="oligo_HPY"/>
    <property type="match status" value="1"/>
</dbReference>
<protein>
    <submittedName>
        <fullName evidence="6">Peptide/nickel transport system ATP-binding protein/oligopeptide transport system ATP-binding protein</fullName>
    </submittedName>
</protein>
<reference evidence="6 7" key="1">
    <citation type="submission" date="2020-08" db="EMBL/GenBank/DDBJ databases">
        <title>Sequencing the genomes of 1000 actinobacteria strains.</title>
        <authorList>
            <person name="Klenk H.-P."/>
        </authorList>
    </citation>
    <scope>NUCLEOTIDE SEQUENCE [LARGE SCALE GENOMIC DNA]</scope>
    <source>
        <strain evidence="6 7">DSM 45784</strain>
    </source>
</reference>
<evidence type="ECO:0000256" key="3">
    <source>
        <dbReference type="ARBA" id="ARBA00022741"/>
    </source>
</evidence>
<dbReference type="PANTHER" id="PTHR43776">
    <property type="entry name" value="TRANSPORT ATP-BINDING PROTEIN"/>
    <property type="match status" value="1"/>
</dbReference>
<dbReference type="EMBL" id="JACHND010000001">
    <property type="protein sequence ID" value="MBB4699373.1"/>
    <property type="molecule type" value="Genomic_DNA"/>
</dbReference>
<dbReference type="InterPro" id="IPR050319">
    <property type="entry name" value="ABC_transp_ATP-bind"/>
</dbReference>
<evidence type="ECO:0000313" key="6">
    <source>
        <dbReference type="EMBL" id="MBB4699373.1"/>
    </source>
</evidence>
<name>A0A7W7D350_9ACTN</name>
<dbReference type="CDD" id="cd03257">
    <property type="entry name" value="ABC_NikE_OppD_transporters"/>
    <property type="match status" value="1"/>
</dbReference>
<proteinExistence type="inferred from homology"/>
<dbReference type="FunFam" id="3.40.50.300:FF:000016">
    <property type="entry name" value="Oligopeptide ABC transporter ATP-binding component"/>
    <property type="match status" value="1"/>
</dbReference>
<dbReference type="InterPro" id="IPR017871">
    <property type="entry name" value="ABC_transporter-like_CS"/>
</dbReference>
<evidence type="ECO:0000256" key="4">
    <source>
        <dbReference type="ARBA" id="ARBA00022840"/>
    </source>
</evidence>
<keyword evidence="2" id="KW-0813">Transport</keyword>
<comment type="similarity">
    <text evidence="1">Belongs to the ABC transporter superfamily.</text>
</comment>
<dbReference type="PROSITE" id="PS00211">
    <property type="entry name" value="ABC_TRANSPORTER_1"/>
    <property type="match status" value="1"/>
</dbReference>
<feature type="domain" description="ABC transporter" evidence="5">
    <location>
        <begin position="21"/>
        <end position="268"/>
    </location>
</feature>
<dbReference type="SMART" id="SM00382">
    <property type="entry name" value="AAA"/>
    <property type="match status" value="1"/>
</dbReference>
<evidence type="ECO:0000256" key="1">
    <source>
        <dbReference type="ARBA" id="ARBA00005417"/>
    </source>
</evidence>
<dbReference type="Pfam" id="PF00005">
    <property type="entry name" value="ABC_tran"/>
    <property type="match status" value="1"/>
</dbReference>
<gene>
    <name evidence="6" type="ORF">BJ982_000917</name>
</gene>
<dbReference type="InterPro" id="IPR027417">
    <property type="entry name" value="P-loop_NTPase"/>
</dbReference>
<dbReference type="AlphaFoldDB" id="A0A7W7D350"/>
<dbReference type="SUPFAM" id="SSF52540">
    <property type="entry name" value="P-loop containing nucleoside triphosphate hydrolases"/>
    <property type="match status" value="1"/>
</dbReference>
<organism evidence="6 7">
    <name type="scientific">Sphaerisporangium siamense</name>
    <dbReference type="NCBI Taxonomy" id="795645"/>
    <lineage>
        <taxon>Bacteria</taxon>
        <taxon>Bacillati</taxon>
        <taxon>Actinomycetota</taxon>
        <taxon>Actinomycetes</taxon>
        <taxon>Streptosporangiales</taxon>
        <taxon>Streptosporangiaceae</taxon>
        <taxon>Sphaerisporangium</taxon>
    </lineage>
</organism>